<dbReference type="EMBL" id="SUMG01000011">
    <property type="protein sequence ID" value="NBG88789.1"/>
    <property type="molecule type" value="Genomic_DNA"/>
</dbReference>
<dbReference type="InterPro" id="IPR036005">
    <property type="entry name" value="Creatinase/aminopeptidase-like"/>
</dbReference>
<keyword evidence="2" id="KW-0479">Metal-binding</keyword>
<dbReference type="CDD" id="cd01092">
    <property type="entry name" value="APP-like"/>
    <property type="match status" value="1"/>
</dbReference>
<dbReference type="InterPro" id="IPR029149">
    <property type="entry name" value="Creatin/AminoP/Spt16_N"/>
</dbReference>
<evidence type="ECO:0000313" key="7">
    <source>
        <dbReference type="Proteomes" id="UP000449710"/>
    </source>
</evidence>
<dbReference type="PANTHER" id="PTHR46112">
    <property type="entry name" value="AMINOPEPTIDASE"/>
    <property type="match status" value="1"/>
</dbReference>
<dbReference type="Proteomes" id="UP000449710">
    <property type="component" value="Unassembled WGS sequence"/>
</dbReference>
<dbReference type="RefSeq" id="WP_160721758.1">
    <property type="nucleotide sequence ID" value="NZ_SUMG01000011.1"/>
</dbReference>
<dbReference type="AlphaFoldDB" id="A0AA43XM00"/>
<gene>
    <name evidence="6" type="ORF">ISALK_09770</name>
</gene>
<dbReference type="InterPro" id="IPR050659">
    <property type="entry name" value="Peptidase_M24B"/>
</dbReference>
<organism evidence="6 7">
    <name type="scientific">Isachenkonia alkalipeptolytica</name>
    <dbReference type="NCBI Taxonomy" id="2565777"/>
    <lineage>
        <taxon>Bacteria</taxon>
        <taxon>Bacillati</taxon>
        <taxon>Bacillota</taxon>
        <taxon>Clostridia</taxon>
        <taxon>Eubacteriales</taxon>
        <taxon>Clostridiaceae</taxon>
        <taxon>Isachenkonia</taxon>
    </lineage>
</organism>
<dbReference type="InterPro" id="IPR001131">
    <property type="entry name" value="Peptidase_M24B_aminopep-P_CS"/>
</dbReference>
<dbReference type="InterPro" id="IPR001714">
    <property type="entry name" value="Pept_M24_MAP"/>
</dbReference>
<comment type="similarity">
    <text evidence="1">Belongs to the peptidase M24B family.</text>
</comment>
<name>A0AA43XM00_9CLOT</name>
<evidence type="ECO:0000259" key="5">
    <source>
        <dbReference type="Pfam" id="PF01321"/>
    </source>
</evidence>
<evidence type="ECO:0000256" key="3">
    <source>
        <dbReference type="ARBA" id="ARBA00022801"/>
    </source>
</evidence>
<evidence type="ECO:0000259" key="4">
    <source>
        <dbReference type="Pfam" id="PF00557"/>
    </source>
</evidence>
<evidence type="ECO:0000256" key="2">
    <source>
        <dbReference type="ARBA" id="ARBA00022723"/>
    </source>
</evidence>
<protein>
    <submittedName>
        <fullName evidence="6">Aminopeptidase P family protein</fullName>
    </submittedName>
</protein>
<proteinExistence type="inferred from homology"/>
<dbReference type="Pfam" id="PF01321">
    <property type="entry name" value="Creatinase_N"/>
    <property type="match status" value="1"/>
</dbReference>
<accession>A0AA43XM00</accession>
<dbReference type="PRINTS" id="PR00599">
    <property type="entry name" value="MAPEPTIDASE"/>
</dbReference>
<comment type="caution">
    <text evidence="6">The sequence shown here is derived from an EMBL/GenBank/DDBJ whole genome shotgun (WGS) entry which is preliminary data.</text>
</comment>
<dbReference type="GO" id="GO:0046872">
    <property type="term" value="F:metal ion binding"/>
    <property type="evidence" value="ECO:0007669"/>
    <property type="project" value="UniProtKB-KW"/>
</dbReference>
<dbReference type="Gene3D" id="3.40.350.10">
    <property type="entry name" value="Creatinase/prolidase N-terminal domain"/>
    <property type="match status" value="1"/>
</dbReference>
<dbReference type="FunFam" id="3.90.230.10:FF:000014">
    <property type="entry name" value="Aminopeptidase P family protein"/>
    <property type="match status" value="1"/>
</dbReference>
<dbReference type="GO" id="GO:0008235">
    <property type="term" value="F:metalloexopeptidase activity"/>
    <property type="evidence" value="ECO:0007669"/>
    <property type="project" value="UniProtKB-ARBA"/>
</dbReference>
<evidence type="ECO:0000256" key="1">
    <source>
        <dbReference type="ARBA" id="ARBA00008766"/>
    </source>
</evidence>
<dbReference type="PROSITE" id="PS00491">
    <property type="entry name" value="PROLINE_PEPTIDASE"/>
    <property type="match status" value="1"/>
</dbReference>
<feature type="domain" description="Creatinase N-terminal" evidence="5">
    <location>
        <begin position="5"/>
        <end position="126"/>
    </location>
</feature>
<keyword evidence="3" id="KW-0378">Hydrolase</keyword>
<keyword evidence="6" id="KW-0645">Protease</keyword>
<dbReference type="Pfam" id="PF00557">
    <property type="entry name" value="Peptidase_M24"/>
    <property type="match status" value="1"/>
</dbReference>
<dbReference type="SUPFAM" id="SSF55920">
    <property type="entry name" value="Creatinase/aminopeptidase"/>
    <property type="match status" value="1"/>
</dbReference>
<dbReference type="InterPro" id="IPR000994">
    <property type="entry name" value="Pept_M24"/>
</dbReference>
<dbReference type="GO" id="GO:0004177">
    <property type="term" value="F:aminopeptidase activity"/>
    <property type="evidence" value="ECO:0007669"/>
    <property type="project" value="UniProtKB-KW"/>
</dbReference>
<dbReference type="PANTHER" id="PTHR46112:SF3">
    <property type="entry name" value="AMINOPEPTIDASE YPDF"/>
    <property type="match status" value="1"/>
</dbReference>
<dbReference type="InterPro" id="IPR000587">
    <property type="entry name" value="Creatinase_N"/>
</dbReference>
<keyword evidence="6" id="KW-0031">Aminopeptidase</keyword>
<dbReference type="Gene3D" id="3.90.230.10">
    <property type="entry name" value="Creatinase/methionine aminopeptidase superfamily"/>
    <property type="match status" value="1"/>
</dbReference>
<feature type="domain" description="Peptidase M24" evidence="4">
    <location>
        <begin position="134"/>
        <end position="336"/>
    </location>
</feature>
<reference evidence="6 7" key="1">
    <citation type="submission" date="2019-04" db="EMBL/GenBank/DDBJ databases">
        <title>Isachenkonia alkalipeptolytica gen. nov. sp. nov. a new anaerobic, alkiliphilic organothrophic bacterium capable to reduce synthesized ferrihydrite isolated from a soda lake.</title>
        <authorList>
            <person name="Toshchakov S.V."/>
            <person name="Zavarzina D.G."/>
            <person name="Zhilina T.N."/>
            <person name="Kostrikina N.A."/>
            <person name="Kublanov I.V."/>
        </authorList>
    </citation>
    <scope>NUCLEOTIDE SEQUENCE [LARGE SCALE GENOMIC DNA]</scope>
    <source>
        <strain evidence="6 7">Z-1701</strain>
    </source>
</reference>
<evidence type="ECO:0000313" key="6">
    <source>
        <dbReference type="EMBL" id="NBG88789.1"/>
    </source>
</evidence>
<keyword evidence="7" id="KW-1185">Reference proteome</keyword>
<sequence>MTEVNSIRKILKEKELDGILIFNPENRQYVSGFTGSAGYVLISEKEQIFMTDFRYIEQAKKQTEGFEILEISRDNPVTDIINGYKFKNLGIEDDFLTYEQYLNFNEKLEATELVPLKRALIELRSVKTNEEIYKIQEAAKITDNAYEHIIKKIQPGMREIEVALDLEYFMKTQGASKVSFDIIVASGHRSALPHGVASEKTLEKGDMVTIDFGCVYQGYCSDMTRSFVLGQATEKQKEVYHTVLEAQNTALAAVKPGKTGKELDEIARSIITNKGYGKYFGHGLGHGVGLEVHELPHVNHLGEKAMEAGMVITIEPGVYIPDFGGVRIEDLLAVTEDGYKVLSNTPKELIEIPC</sequence>